<organism evidence="1">
    <name type="scientific">Magallana gigas</name>
    <name type="common">Pacific oyster</name>
    <name type="synonym">Crassostrea gigas</name>
    <dbReference type="NCBI Taxonomy" id="29159"/>
    <lineage>
        <taxon>Eukaryota</taxon>
        <taxon>Metazoa</taxon>
        <taxon>Spiralia</taxon>
        <taxon>Lophotrochozoa</taxon>
        <taxon>Mollusca</taxon>
        <taxon>Bivalvia</taxon>
        <taxon>Autobranchia</taxon>
        <taxon>Pteriomorphia</taxon>
        <taxon>Ostreida</taxon>
        <taxon>Ostreoidea</taxon>
        <taxon>Ostreidae</taxon>
        <taxon>Magallana</taxon>
    </lineage>
</organism>
<name>K1QZ36_MAGGI</name>
<gene>
    <name evidence="1" type="ORF">CGI_10024773</name>
</gene>
<dbReference type="Proteomes" id="UP000005408">
    <property type="component" value="Unassembled WGS sequence"/>
</dbReference>
<dbReference type="HOGENOM" id="CLU_2239189_0_0_1"/>
<dbReference type="EMBL" id="JH816160">
    <property type="protein sequence ID" value="EKC42317.1"/>
    <property type="molecule type" value="Genomic_DNA"/>
</dbReference>
<dbReference type="EnsemblMetazoa" id="G28681.13">
    <property type="protein sequence ID" value="G28681.13:cds"/>
    <property type="gene ID" value="G28681"/>
</dbReference>
<evidence type="ECO:0000313" key="2">
    <source>
        <dbReference type="EnsemblMetazoa" id="G28681.13:cds"/>
    </source>
</evidence>
<sequence>MSKKIIGKNLSEVSLNENLPEKLKSMGVEDAFRARSARKRHSIQLDKRISIQLQERRSSNASSTSETADSVCGMVQCCFPGTPSIQALFNAVVLIQQHYFFHPLS</sequence>
<evidence type="ECO:0000313" key="3">
    <source>
        <dbReference type="Proteomes" id="UP000005408"/>
    </source>
</evidence>
<reference evidence="2" key="2">
    <citation type="submission" date="2022-08" db="UniProtKB">
        <authorList>
            <consortium name="EnsemblMetazoa"/>
        </authorList>
    </citation>
    <scope>IDENTIFICATION</scope>
    <source>
        <strain evidence="2">05x7-T-G4-1.051#20</strain>
    </source>
</reference>
<reference evidence="1" key="1">
    <citation type="journal article" date="2012" name="Nature">
        <title>The oyster genome reveals stress adaptation and complexity of shell formation.</title>
        <authorList>
            <person name="Zhang G."/>
            <person name="Fang X."/>
            <person name="Guo X."/>
            <person name="Li L."/>
            <person name="Luo R."/>
            <person name="Xu F."/>
            <person name="Yang P."/>
            <person name="Zhang L."/>
            <person name="Wang X."/>
            <person name="Qi H."/>
            <person name="Xiong Z."/>
            <person name="Que H."/>
            <person name="Xie Y."/>
            <person name="Holland P.W."/>
            <person name="Paps J."/>
            <person name="Zhu Y."/>
            <person name="Wu F."/>
            <person name="Chen Y."/>
            <person name="Wang J."/>
            <person name="Peng C."/>
            <person name="Meng J."/>
            <person name="Yang L."/>
            <person name="Liu J."/>
            <person name="Wen B."/>
            <person name="Zhang N."/>
            <person name="Huang Z."/>
            <person name="Zhu Q."/>
            <person name="Feng Y."/>
            <person name="Mount A."/>
            <person name="Hedgecock D."/>
            <person name="Xu Z."/>
            <person name="Liu Y."/>
            <person name="Domazet-Loso T."/>
            <person name="Du Y."/>
            <person name="Sun X."/>
            <person name="Zhang S."/>
            <person name="Liu B."/>
            <person name="Cheng P."/>
            <person name="Jiang X."/>
            <person name="Li J."/>
            <person name="Fan D."/>
            <person name="Wang W."/>
            <person name="Fu W."/>
            <person name="Wang T."/>
            <person name="Wang B."/>
            <person name="Zhang J."/>
            <person name="Peng Z."/>
            <person name="Li Y."/>
            <person name="Li N."/>
            <person name="Wang J."/>
            <person name="Chen M."/>
            <person name="He Y."/>
            <person name="Tan F."/>
            <person name="Song X."/>
            <person name="Zheng Q."/>
            <person name="Huang R."/>
            <person name="Yang H."/>
            <person name="Du X."/>
            <person name="Chen L."/>
            <person name="Yang M."/>
            <person name="Gaffney P.M."/>
            <person name="Wang S."/>
            <person name="Luo L."/>
            <person name="She Z."/>
            <person name="Ming Y."/>
            <person name="Huang W."/>
            <person name="Zhang S."/>
            <person name="Huang B."/>
            <person name="Zhang Y."/>
            <person name="Qu T."/>
            <person name="Ni P."/>
            <person name="Miao G."/>
            <person name="Wang J."/>
            <person name="Wang Q."/>
            <person name="Steinberg C.E."/>
            <person name="Wang H."/>
            <person name="Li N."/>
            <person name="Qian L."/>
            <person name="Zhang G."/>
            <person name="Li Y."/>
            <person name="Yang H."/>
            <person name="Liu X."/>
            <person name="Wang J."/>
            <person name="Yin Y."/>
            <person name="Wang J."/>
        </authorList>
    </citation>
    <scope>NUCLEOTIDE SEQUENCE [LARGE SCALE GENOMIC DNA]</scope>
    <source>
        <strain evidence="1">05x7-T-G4-1.051#20</strain>
    </source>
</reference>
<evidence type="ECO:0000313" key="1">
    <source>
        <dbReference type="EMBL" id="EKC42317.1"/>
    </source>
</evidence>
<protein>
    <submittedName>
        <fullName evidence="1 2">Uncharacterized protein</fullName>
    </submittedName>
</protein>
<dbReference type="AlphaFoldDB" id="K1QZ36"/>
<accession>K1QZ36</accession>
<proteinExistence type="predicted"/>
<keyword evidence="3" id="KW-1185">Reference proteome</keyword>